<accession>A0A375IRH3</accession>
<sequence>MRTMIFLIAGRLDFSAINPHAA</sequence>
<gene>
    <name evidence="1" type="ORF">CT19425_P30115</name>
</gene>
<evidence type="ECO:0000313" key="1">
    <source>
        <dbReference type="EMBL" id="SPK77266.1"/>
    </source>
</evidence>
<proteinExistence type="predicted"/>
<dbReference type="AlphaFoldDB" id="A0A375IRH3"/>
<evidence type="ECO:0000313" key="2">
    <source>
        <dbReference type="Proteomes" id="UP000255505"/>
    </source>
</evidence>
<name>A0A375IRH3_9BURK</name>
<geneLocation type="plasmid" evidence="1">
    <name>III</name>
</geneLocation>
<dbReference type="Proteomes" id="UP000255505">
    <property type="component" value="Plasmid III"/>
</dbReference>
<protein>
    <submittedName>
        <fullName evidence="1">Uncharacterized protein</fullName>
    </submittedName>
</protein>
<reference evidence="1 2" key="1">
    <citation type="submission" date="2018-01" db="EMBL/GenBank/DDBJ databases">
        <authorList>
            <person name="Gaut B.S."/>
            <person name="Morton B.R."/>
            <person name="Clegg M.T."/>
            <person name="Duvall M.R."/>
        </authorList>
    </citation>
    <scope>NUCLEOTIDE SEQUENCE [LARGE SCALE GENOMIC DNA]</scope>
    <source>
        <strain evidence="1">Cupriavidus taiwanensis LMG 19425</strain>
        <plasmid evidence="2">Plasmid iii</plasmid>
    </source>
</reference>
<keyword evidence="1" id="KW-0614">Plasmid</keyword>
<dbReference type="EMBL" id="LT991978">
    <property type="protein sequence ID" value="SPK77266.1"/>
    <property type="molecule type" value="Genomic_DNA"/>
</dbReference>
<organism evidence="1 2">
    <name type="scientific">Cupriavidus taiwanensis</name>
    <dbReference type="NCBI Taxonomy" id="164546"/>
    <lineage>
        <taxon>Bacteria</taxon>
        <taxon>Pseudomonadati</taxon>
        <taxon>Pseudomonadota</taxon>
        <taxon>Betaproteobacteria</taxon>
        <taxon>Burkholderiales</taxon>
        <taxon>Burkholderiaceae</taxon>
        <taxon>Cupriavidus</taxon>
    </lineage>
</organism>